<accession>A0ABR3NXM3</accession>
<dbReference type="Pfam" id="PF00059">
    <property type="entry name" value="Lectin_C"/>
    <property type="match status" value="1"/>
</dbReference>
<evidence type="ECO:0000256" key="1">
    <source>
        <dbReference type="SAM" id="Coils"/>
    </source>
</evidence>
<dbReference type="SUPFAM" id="SSF56436">
    <property type="entry name" value="C-type lectin-like"/>
    <property type="match status" value="1"/>
</dbReference>
<organism evidence="3 4">
    <name type="scientific">Cirrhinus molitorella</name>
    <name type="common">mud carp</name>
    <dbReference type="NCBI Taxonomy" id="172907"/>
    <lineage>
        <taxon>Eukaryota</taxon>
        <taxon>Metazoa</taxon>
        <taxon>Chordata</taxon>
        <taxon>Craniata</taxon>
        <taxon>Vertebrata</taxon>
        <taxon>Euteleostomi</taxon>
        <taxon>Actinopterygii</taxon>
        <taxon>Neopterygii</taxon>
        <taxon>Teleostei</taxon>
        <taxon>Ostariophysi</taxon>
        <taxon>Cypriniformes</taxon>
        <taxon>Cyprinidae</taxon>
        <taxon>Labeoninae</taxon>
        <taxon>Labeonini</taxon>
        <taxon>Cirrhinus</taxon>
    </lineage>
</organism>
<dbReference type="InterPro" id="IPR016186">
    <property type="entry name" value="C-type_lectin-like/link_sf"/>
</dbReference>
<dbReference type="InterPro" id="IPR016187">
    <property type="entry name" value="CTDL_fold"/>
</dbReference>
<dbReference type="EMBL" id="JAYMGO010000001">
    <property type="protein sequence ID" value="KAL1281245.1"/>
    <property type="molecule type" value="Genomic_DNA"/>
</dbReference>
<dbReference type="Gene3D" id="3.10.100.10">
    <property type="entry name" value="Mannose-Binding Protein A, subunit A"/>
    <property type="match status" value="1"/>
</dbReference>
<feature type="coiled-coil region" evidence="1">
    <location>
        <begin position="34"/>
        <end position="82"/>
    </location>
</feature>
<dbReference type="InterPro" id="IPR001304">
    <property type="entry name" value="C-type_lectin-like"/>
</dbReference>
<evidence type="ECO:0000313" key="3">
    <source>
        <dbReference type="EMBL" id="KAL1281245.1"/>
    </source>
</evidence>
<keyword evidence="1" id="KW-0175">Coiled coil</keyword>
<name>A0ABR3NXM3_9TELE</name>
<gene>
    <name evidence="3" type="ORF">QQF64_000048</name>
</gene>
<reference evidence="3 4" key="1">
    <citation type="submission" date="2023-09" db="EMBL/GenBank/DDBJ databases">
        <authorList>
            <person name="Wang M."/>
        </authorList>
    </citation>
    <scope>NUCLEOTIDE SEQUENCE [LARGE SCALE GENOMIC DNA]</scope>
    <source>
        <strain evidence="3">GT-2023</strain>
        <tissue evidence="3">Liver</tissue>
    </source>
</reference>
<comment type="caution">
    <text evidence="3">The sequence shown here is derived from an EMBL/GenBank/DDBJ whole genome shotgun (WGS) entry which is preliminary data.</text>
</comment>
<sequence>MFGVDRSESRAHCGVLLVFIILQHITITAERDLIKSYKNTAEEFNKTINSLQNNFSSLSQKNLELEINVTSLSEELKKESTKRGWFFMSDEVKNWSDSRQYCRDHGADLVIINSEEKQSLLVDPSDQRFWRSSASHRTTVTYVTNVLFPWLQTARGHTSPALLTGICSNDLPSGRPIGTPCVRNSLLRQGFRDCHAAFVTLT</sequence>
<dbReference type="Proteomes" id="UP001558613">
    <property type="component" value="Unassembled WGS sequence"/>
</dbReference>
<protein>
    <recommendedName>
        <fullName evidence="2">C-type lectin domain-containing protein</fullName>
    </recommendedName>
</protein>
<feature type="domain" description="C-type lectin" evidence="2">
    <location>
        <begin position="92"/>
        <end position="131"/>
    </location>
</feature>
<proteinExistence type="predicted"/>
<evidence type="ECO:0000313" key="4">
    <source>
        <dbReference type="Proteomes" id="UP001558613"/>
    </source>
</evidence>
<evidence type="ECO:0000259" key="2">
    <source>
        <dbReference type="Pfam" id="PF00059"/>
    </source>
</evidence>
<keyword evidence="4" id="KW-1185">Reference proteome</keyword>